<feature type="region of interest" description="Disordered" evidence="1">
    <location>
        <begin position="34"/>
        <end position="53"/>
    </location>
</feature>
<dbReference type="AlphaFoldDB" id="A0A811SGA7"/>
<protein>
    <submittedName>
        <fullName evidence="2">Uncharacterized protein</fullName>
    </submittedName>
</protein>
<evidence type="ECO:0000256" key="1">
    <source>
        <dbReference type="SAM" id="MobiDB-lite"/>
    </source>
</evidence>
<name>A0A811SGA7_9POAL</name>
<sequence>MQQQYTINEVPSQRQTFVDRRLRSSCPRPFGWAHKGRHRGNGQRDGAAVEHDDDGRHAWPEAWVLLHAEQPDVDAPQHLLRAQPIGWAALEQLRHVLMAPLAPNLLVPHAIGIEYNSVICFLDVVSTRETRLEKI</sequence>
<organism evidence="2 3">
    <name type="scientific">Miscanthus lutarioriparius</name>
    <dbReference type="NCBI Taxonomy" id="422564"/>
    <lineage>
        <taxon>Eukaryota</taxon>
        <taxon>Viridiplantae</taxon>
        <taxon>Streptophyta</taxon>
        <taxon>Embryophyta</taxon>
        <taxon>Tracheophyta</taxon>
        <taxon>Spermatophyta</taxon>
        <taxon>Magnoliopsida</taxon>
        <taxon>Liliopsida</taxon>
        <taxon>Poales</taxon>
        <taxon>Poaceae</taxon>
        <taxon>PACMAD clade</taxon>
        <taxon>Panicoideae</taxon>
        <taxon>Andropogonodae</taxon>
        <taxon>Andropogoneae</taxon>
        <taxon>Saccharinae</taxon>
        <taxon>Miscanthus</taxon>
    </lineage>
</organism>
<gene>
    <name evidence="2" type="ORF">NCGR_LOCUS65936</name>
</gene>
<proteinExistence type="predicted"/>
<reference evidence="2" key="1">
    <citation type="submission" date="2020-10" db="EMBL/GenBank/DDBJ databases">
        <authorList>
            <person name="Han B."/>
            <person name="Lu T."/>
            <person name="Zhao Q."/>
            <person name="Huang X."/>
            <person name="Zhao Y."/>
        </authorList>
    </citation>
    <scope>NUCLEOTIDE SEQUENCE</scope>
</reference>
<evidence type="ECO:0000313" key="2">
    <source>
        <dbReference type="EMBL" id="CAD6341838.1"/>
    </source>
</evidence>
<accession>A0A811SGA7</accession>
<dbReference type="Proteomes" id="UP000604825">
    <property type="component" value="Unassembled WGS sequence"/>
</dbReference>
<dbReference type="EMBL" id="CAJGYO010000322">
    <property type="protein sequence ID" value="CAD6341838.1"/>
    <property type="molecule type" value="Genomic_DNA"/>
</dbReference>
<evidence type="ECO:0000313" key="3">
    <source>
        <dbReference type="Proteomes" id="UP000604825"/>
    </source>
</evidence>
<comment type="caution">
    <text evidence="2">The sequence shown here is derived from an EMBL/GenBank/DDBJ whole genome shotgun (WGS) entry which is preliminary data.</text>
</comment>
<keyword evidence="3" id="KW-1185">Reference proteome</keyword>